<dbReference type="AlphaFoldDB" id="A0A2P5BH45"/>
<proteinExistence type="predicted"/>
<comment type="caution">
    <text evidence="1">The sequence shown here is derived from an EMBL/GenBank/DDBJ whole genome shotgun (WGS) entry which is preliminary data.</text>
</comment>
<dbReference type="EMBL" id="JXTC01000522">
    <property type="protein sequence ID" value="PON48118.1"/>
    <property type="molecule type" value="Genomic_DNA"/>
</dbReference>
<dbReference type="InParanoid" id="A0A2P5BH45"/>
<dbReference type="Proteomes" id="UP000237000">
    <property type="component" value="Unassembled WGS sequence"/>
</dbReference>
<keyword evidence="2" id="KW-1185">Reference proteome</keyword>
<evidence type="ECO:0000313" key="2">
    <source>
        <dbReference type="Proteomes" id="UP000237000"/>
    </source>
</evidence>
<name>A0A2P5BH45_TREOI</name>
<accession>A0A2P5BH45</accession>
<protein>
    <submittedName>
        <fullName evidence="1">Uncharacterized protein</fullName>
    </submittedName>
</protein>
<sequence length="128" mass="14807">MAQVCSNLPQILVACLQKFLHSVGRHVVLCFHPHLHIRSPHLKSLRFILHRHLHYPILLRSWSVIAPTSHISSLLLFLARCPILPLFKLGSLDDPFRERRMSFGLMMVLHRGLEVLKESPFYSTISCH</sequence>
<reference evidence="2" key="1">
    <citation type="submission" date="2016-06" db="EMBL/GenBank/DDBJ databases">
        <title>Parallel loss of symbiosis genes in relatives of nitrogen-fixing non-legume Parasponia.</title>
        <authorList>
            <person name="Van Velzen R."/>
            <person name="Holmer R."/>
            <person name="Bu F."/>
            <person name="Rutten L."/>
            <person name="Van Zeijl A."/>
            <person name="Liu W."/>
            <person name="Santuari L."/>
            <person name="Cao Q."/>
            <person name="Sharma T."/>
            <person name="Shen D."/>
            <person name="Roswanjaya Y."/>
            <person name="Wardhani T."/>
            <person name="Kalhor M.S."/>
            <person name="Jansen J."/>
            <person name="Van den Hoogen J."/>
            <person name="Gungor B."/>
            <person name="Hartog M."/>
            <person name="Hontelez J."/>
            <person name="Verver J."/>
            <person name="Yang W.-C."/>
            <person name="Schijlen E."/>
            <person name="Repin R."/>
            <person name="Schilthuizen M."/>
            <person name="Schranz E."/>
            <person name="Heidstra R."/>
            <person name="Miyata K."/>
            <person name="Fedorova E."/>
            <person name="Kohlen W."/>
            <person name="Bisseling T."/>
            <person name="Smit S."/>
            <person name="Geurts R."/>
        </authorList>
    </citation>
    <scope>NUCLEOTIDE SEQUENCE [LARGE SCALE GENOMIC DNA]</scope>
    <source>
        <strain evidence="2">cv. RG33-2</strain>
    </source>
</reference>
<evidence type="ECO:0000313" key="1">
    <source>
        <dbReference type="EMBL" id="PON48118.1"/>
    </source>
</evidence>
<organism evidence="1 2">
    <name type="scientific">Trema orientale</name>
    <name type="common">Charcoal tree</name>
    <name type="synonym">Celtis orientalis</name>
    <dbReference type="NCBI Taxonomy" id="63057"/>
    <lineage>
        <taxon>Eukaryota</taxon>
        <taxon>Viridiplantae</taxon>
        <taxon>Streptophyta</taxon>
        <taxon>Embryophyta</taxon>
        <taxon>Tracheophyta</taxon>
        <taxon>Spermatophyta</taxon>
        <taxon>Magnoliopsida</taxon>
        <taxon>eudicotyledons</taxon>
        <taxon>Gunneridae</taxon>
        <taxon>Pentapetalae</taxon>
        <taxon>rosids</taxon>
        <taxon>fabids</taxon>
        <taxon>Rosales</taxon>
        <taxon>Cannabaceae</taxon>
        <taxon>Trema</taxon>
    </lineage>
</organism>
<gene>
    <name evidence="1" type="ORF">TorRG33x02_321290</name>
</gene>
<dbReference type="OrthoDB" id="10454944at2759"/>